<dbReference type="EMBL" id="CP044108">
    <property type="protein sequence ID" value="QEU11655.1"/>
    <property type="molecule type" value="Genomic_DNA"/>
</dbReference>
<protein>
    <submittedName>
        <fullName evidence="1">Uncharacterized protein</fullName>
    </submittedName>
</protein>
<evidence type="ECO:0000313" key="1">
    <source>
        <dbReference type="EMBL" id="QEU11655.1"/>
    </source>
</evidence>
<accession>A0ABX6A4T3</accession>
<dbReference type="RefSeq" id="WP_150333041.1">
    <property type="nucleotide sequence ID" value="NZ_CP044108.1"/>
</dbReference>
<reference evidence="1 2" key="1">
    <citation type="submission" date="2019-09" db="EMBL/GenBank/DDBJ databases">
        <title>FDA dAtabase for Regulatory Grade micrObial Sequences (FDA-ARGOS): Supporting development and validation of Infectious Disease Dx tests.</title>
        <authorList>
            <person name="Sciortino C."/>
            <person name="Tallon L."/>
            <person name="Sadzewicz L."/>
            <person name="Vavikolanu K."/>
            <person name="Mehta A."/>
            <person name="Aluvathingal J."/>
            <person name="Nadendla S."/>
            <person name="Nandy P."/>
            <person name="Geyer C."/>
            <person name="Yan Y."/>
            <person name="Sichtig H."/>
        </authorList>
    </citation>
    <scope>NUCLEOTIDE SEQUENCE [LARGE SCALE GENOMIC DNA]</scope>
    <source>
        <strain evidence="1 2">FDAARGOS_640</strain>
    </source>
</reference>
<organism evidence="1 2">
    <name type="scientific">Dermabacter vaginalis</name>
    <dbReference type="NCBI Taxonomy" id="1630135"/>
    <lineage>
        <taxon>Bacteria</taxon>
        <taxon>Bacillati</taxon>
        <taxon>Actinomycetota</taxon>
        <taxon>Actinomycetes</taxon>
        <taxon>Micrococcales</taxon>
        <taxon>Dermabacteraceae</taxon>
        <taxon>Dermabacter</taxon>
    </lineage>
</organism>
<gene>
    <name evidence="1" type="ORF">FOB48_04655</name>
</gene>
<dbReference type="Proteomes" id="UP000323865">
    <property type="component" value="Chromosome"/>
</dbReference>
<sequence length="289" mass="31211">MGYPLGKAPVKIGEVPTPETMPVFQGTEPVDMQRVLWGLYVGDAPLIVRGCEVTGTSRMAYKVAPGVVYIPSGEARGMLVPVDGATVSTEPAPSSGAREEWVYVDQTGAIKVAAGSLPSGTVGLDRRRVPAGVTATTAAPGIENHGFAMLLGASMGRLGQWTDTLGYRTVVPSWKQTVFAKTFTLATDRLLRFDLRQSMALEKASNYKGSFVWEIIVDGAVFQSFELEVGEIAETKFVSVTRWMLRGEHTVSVVRRQQRDPNVKCLHYIGSSANWPGNGFELSDVGLAQ</sequence>
<proteinExistence type="predicted"/>
<evidence type="ECO:0000313" key="2">
    <source>
        <dbReference type="Proteomes" id="UP000323865"/>
    </source>
</evidence>
<keyword evidence="2" id="KW-1185">Reference proteome</keyword>
<name>A0ABX6A4T3_9MICO</name>